<protein>
    <submittedName>
        <fullName evidence="1">Mitochondrial enolase superfamily member 1</fullName>
    </submittedName>
</protein>
<organism evidence="1 2">
    <name type="scientific">Grus japonensis</name>
    <name type="common">Japanese crane</name>
    <name type="synonym">Red-crowned crane</name>
    <dbReference type="NCBI Taxonomy" id="30415"/>
    <lineage>
        <taxon>Eukaryota</taxon>
        <taxon>Metazoa</taxon>
        <taxon>Chordata</taxon>
        <taxon>Craniata</taxon>
        <taxon>Vertebrata</taxon>
        <taxon>Euteleostomi</taxon>
        <taxon>Archelosauria</taxon>
        <taxon>Archosauria</taxon>
        <taxon>Dinosauria</taxon>
        <taxon>Saurischia</taxon>
        <taxon>Theropoda</taxon>
        <taxon>Coelurosauria</taxon>
        <taxon>Aves</taxon>
        <taxon>Neognathae</taxon>
        <taxon>Neoaves</taxon>
        <taxon>Gruiformes</taxon>
        <taxon>Gruidae</taxon>
        <taxon>Grus</taxon>
    </lineage>
</organism>
<evidence type="ECO:0000313" key="1">
    <source>
        <dbReference type="EMBL" id="GAB0188831.1"/>
    </source>
</evidence>
<keyword evidence="2" id="KW-1185">Reference proteome</keyword>
<accession>A0ABC9WTS8</accession>
<reference evidence="1 2" key="1">
    <citation type="submission" date="2024-06" db="EMBL/GenBank/DDBJ databases">
        <title>The draft genome of Grus japonensis, version 3.</title>
        <authorList>
            <person name="Nabeshima K."/>
            <person name="Suzuki S."/>
            <person name="Onuma M."/>
        </authorList>
    </citation>
    <scope>NUCLEOTIDE SEQUENCE [LARGE SCALE GENOMIC DNA]</scope>
    <source>
        <strain evidence="1 2">451A</strain>
    </source>
</reference>
<gene>
    <name evidence="1" type="ORF">GRJ2_001348400</name>
</gene>
<dbReference type="Proteomes" id="UP001623348">
    <property type="component" value="Unassembled WGS sequence"/>
</dbReference>
<name>A0ABC9WTS8_GRUJA</name>
<evidence type="ECO:0000313" key="2">
    <source>
        <dbReference type="Proteomes" id="UP001623348"/>
    </source>
</evidence>
<sequence length="82" mass="9428">MGDLVTQDMEKAEVLNDFFASVFTSRCSSHTTQVVEGKGRDWENEEPPTVEDQVRDHLRNMKVHKSMGPDKMHLLILRELAD</sequence>
<proteinExistence type="predicted"/>
<dbReference type="EMBL" id="BAAFJT010000004">
    <property type="protein sequence ID" value="GAB0188831.1"/>
    <property type="molecule type" value="Genomic_DNA"/>
</dbReference>
<comment type="caution">
    <text evidence="1">The sequence shown here is derived from an EMBL/GenBank/DDBJ whole genome shotgun (WGS) entry which is preliminary data.</text>
</comment>
<dbReference type="AlphaFoldDB" id="A0ABC9WTS8"/>